<feature type="region of interest" description="Disordered" evidence="1">
    <location>
        <begin position="41"/>
        <end position="119"/>
    </location>
</feature>
<feature type="compositionally biased region" description="Polar residues" evidence="1">
    <location>
        <begin position="51"/>
        <end position="64"/>
    </location>
</feature>
<dbReference type="OrthoDB" id="271745at2759"/>
<evidence type="ECO:0000256" key="1">
    <source>
        <dbReference type="SAM" id="MobiDB-lite"/>
    </source>
</evidence>
<organism evidence="2 3">
    <name type="scientific">Coemansia javaensis</name>
    <dbReference type="NCBI Taxonomy" id="2761396"/>
    <lineage>
        <taxon>Eukaryota</taxon>
        <taxon>Fungi</taxon>
        <taxon>Fungi incertae sedis</taxon>
        <taxon>Zoopagomycota</taxon>
        <taxon>Kickxellomycotina</taxon>
        <taxon>Kickxellomycetes</taxon>
        <taxon>Kickxellales</taxon>
        <taxon>Kickxellaceae</taxon>
        <taxon>Coemansia</taxon>
    </lineage>
</organism>
<gene>
    <name evidence="2" type="ORF">H4R18_002890</name>
</gene>
<evidence type="ECO:0000313" key="2">
    <source>
        <dbReference type="EMBL" id="KAJ2781413.1"/>
    </source>
</evidence>
<dbReference type="PANTHER" id="PTHR13323">
    <property type="entry name" value="LATE ENDOSOMAL/LYSOSOMAL MP1 INTERACTING PROTEIN"/>
    <property type="match status" value="1"/>
</dbReference>
<dbReference type="InterPro" id="IPR037587">
    <property type="entry name" value="LAMTOR2-like"/>
</dbReference>
<keyword evidence="3" id="KW-1185">Reference proteome</keyword>
<dbReference type="GO" id="GO:0032008">
    <property type="term" value="P:positive regulation of TOR signaling"/>
    <property type="evidence" value="ECO:0007669"/>
    <property type="project" value="InterPro"/>
</dbReference>
<comment type="caution">
    <text evidence="2">The sequence shown here is derived from an EMBL/GenBank/DDBJ whole genome shotgun (WGS) entry which is preliminary data.</text>
</comment>
<reference evidence="2" key="1">
    <citation type="submission" date="2022-07" db="EMBL/GenBank/DDBJ databases">
        <title>Phylogenomic reconstructions and comparative analyses of Kickxellomycotina fungi.</title>
        <authorList>
            <person name="Reynolds N.K."/>
            <person name="Stajich J.E."/>
            <person name="Barry K."/>
            <person name="Grigoriev I.V."/>
            <person name="Crous P."/>
            <person name="Smith M.E."/>
        </authorList>
    </citation>
    <scope>NUCLEOTIDE SEQUENCE</scope>
    <source>
        <strain evidence="2">NBRC 105414</strain>
    </source>
</reference>
<proteinExistence type="predicted"/>
<protein>
    <recommendedName>
        <fullName evidence="4">Roadblock/LAMTOR2 domain-containing protein</fullName>
    </recommendedName>
</protein>
<dbReference type="EMBL" id="JANBUL010000105">
    <property type="protein sequence ID" value="KAJ2781413.1"/>
    <property type="molecule type" value="Genomic_DNA"/>
</dbReference>
<name>A0A9W8HDH7_9FUNG</name>
<dbReference type="AlphaFoldDB" id="A0A9W8HDH7"/>
<evidence type="ECO:0008006" key="4">
    <source>
        <dbReference type="Google" id="ProtNLM"/>
    </source>
</evidence>
<dbReference type="Gene3D" id="3.30.450.30">
    <property type="entry name" value="Dynein light chain 2a, cytoplasmic"/>
    <property type="match status" value="2"/>
</dbReference>
<evidence type="ECO:0000313" key="3">
    <source>
        <dbReference type="Proteomes" id="UP001140217"/>
    </source>
</evidence>
<dbReference type="GO" id="GO:0005085">
    <property type="term" value="F:guanyl-nucleotide exchange factor activity"/>
    <property type="evidence" value="ECO:0007669"/>
    <property type="project" value="InterPro"/>
</dbReference>
<feature type="compositionally biased region" description="Low complexity" evidence="1">
    <location>
        <begin position="88"/>
        <end position="99"/>
    </location>
</feature>
<accession>A0A9W8HDH7</accession>
<dbReference type="SUPFAM" id="SSF103196">
    <property type="entry name" value="Roadblock/LC7 domain"/>
    <property type="match status" value="1"/>
</dbReference>
<dbReference type="Proteomes" id="UP001140217">
    <property type="component" value="Unassembled WGS sequence"/>
</dbReference>
<sequence length="245" mass="25825">MLRSKNLKRVLEQALTRDITTCAVFNADGVVLAYATAAPGPEAGNPGGQSRRASSVATDASQADNRLGATQPGAGDQPPDMFADAGGPAQHAHYAPYGAAGAGAGARQPDDWAESDQESAELPLAEIDGDELLQSTDARERLDDDLAIAASLWQSYENLHRLVGSRDRDAYDYTGDGGSEAEDSAAGNSLHMVIIECESGKAAVTKLGAYRLFLVSKPGVPLGMLRLKVESLCRFLEECLHCAPH</sequence>
<dbReference type="GO" id="GO:0060090">
    <property type="term" value="F:molecular adaptor activity"/>
    <property type="evidence" value="ECO:0007669"/>
    <property type="project" value="InterPro"/>
</dbReference>